<dbReference type="SMART" id="SM00855">
    <property type="entry name" value="PGAM"/>
    <property type="match status" value="1"/>
</dbReference>
<gene>
    <name evidence="1" type="ORF">JFY56_16710</name>
</gene>
<evidence type="ECO:0000313" key="1">
    <source>
        <dbReference type="EMBL" id="MBO3276868.1"/>
    </source>
</evidence>
<dbReference type="InterPro" id="IPR050275">
    <property type="entry name" value="PGM_Phosphatase"/>
</dbReference>
<dbReference type="SUPFAM" id="SSF53254">
    <property type="entry name" value="Phosphoglycerate mutase-like"/>
    <property type="match status" value="1"/>
</dbReference>
<organism evidence="1 2">
    <name type="scientific">Pseudomonas schmalbachii</name>
    <dbReference type="NCBI Taxonomy" id="2816993"/>
    <lineage>
        <taxon>Bacteria</taxon>
        <taxon>Pseudomonadati</taxon>
        <taxon>Pseudomonadota</taxon>
        <taxon>Gammaproteobacteria</taxon>
        <taxon>Pseudomonadales</taxon>
        <taxon>Pseudomonadaceae</taxon>
        <taxon>Pseudomonas</taxon>
    </lineage>
</organism>
<dbReference type="Pfam" id="PF00300">
    <property type="entry name" value="His_Phos_1"/>
    <property type="match status" value="1"/>
</dbReference>
<accession>A0ABS3TUP9</accession>
<dbReference type="PANTHER" id="PTHR48100">
    <property type="entry name" value="BROAD-SPECIFICITY PHOSPHATASE YOR283W-RELATED"/>
    <property type="match status" value="1"/>
</dbReference>
<comment type="caution">
    <text evidence="1">The sequence shown here is derived from an EMBL/GenBank/DDBJ whole genome shotgun (WGS) entry which is preliminary data.</text>
</comment>
<dbReference type="Proteomes" id="UP000669060">
    <property type="component" value="Unassembled WGS sequence"/>
</dbReference>
<evidence type="ECO:0000313" key="2">
    <source>
        <dbReference type="Proteomes" id="UP000669060"/>
    </source>
</evidence>
<sequence length="245" mass="27195">MNHTGPESRNENAAVRRRRCYLVRHGHVDYFDADGRPFDPRQVPLSPRGVEQAGALGQVLGDSAFDRAICSVYPRTRQTLELVLGERAMPIEEWAALKEIRAGRLREIPAECYRHEVSGAYRRAAEPGAAFLRGEPWVDFQQRVLGAFFELLADPQWNSALLVTHDAVNRVLLAWASGAGLAGIAAYEQDNACLNVLDVDTQGGQVQGAIIRTLNFTPYDPHKSAIRHTVMENLHRSMDPSAVTP</sequence>
<protein>
    <submittedName>
        <fullName evidence="1">Histidine phosphatase family protein</fullName>
    </submittedName>
</protein>
<dbReference type="InterPro" id="IPR029033">
    <property type="entry name" value="His_PPase_superfam"/>
</dbReference>
<name>A0ABS3TUP9_9PSED</name>
<dbReference type="CDD" id="cd07067">
    <property type="entry name" value="HP_PGM_like"/>
    <property type="match status" value="1"/>
</dbReference>
<keyword evidence="2" id="KW-1185">Reference proteome</keyword>
<dbReference type="RefSeq" id="WP_208315052.1">
    <property type="nucleotide sequence ID" value="NZ_JAELYA010000006.1"/>
</dbReference>
<dbReference type="Gene3D" id="3.40.50.1240">
    <property type="entry name" value="Phosphoglycerate mutase-like"/>
    <property type="match status" value="1"/>
</dbReference>
<reference evidence="1 2" key="1">
    <citation type="submission" date="2020-12" db="EMBL/GenBank/DDBJ databases">
        <title>Pseudomonas schmalbachii sp. nov. isolated from millipede gut.</title>
        <authorList>
            <person name="Shelomi M."/>
        </authorList>
    </citation>
    <scope>NUCLEOTIDE SEQUENCE [LARGE SCALE GENOMIC DNA]</scope>
    <source>
        <strain evidence="1 2">Milli4</strain>
    </source>
</reference>
<proteinExistence type="predicted"/>
<dbReference type="EMBL" id="JAELYA010000006">
    <property type="protein sequence ID" value="MBO3276868.1"/>
    <property type="molecule type" value="Genomic_DNA"/>
</dbReference>
<dbReference type="InterPro" id="IPR013078">
    <property type="entry name" value="His_Pase_superF_clade-1"/>
</dbReference>